<dbReference type="SUPFAM" id="SSF82171">
    <property type="entry name" value="DPP6 N-terminal domain-like"/>
    <property type="match status" value="1"/>
</dbReference>
<name>A0ABV8SR12_9GAMM</name>
<evidence type="ECO:0000313" key="6">
    <source>
        <dbReference type="Proteomes" id="UP001595904"/>
    </source>
</evidence>
<comment type="caution">
    <text evidence="5">The sequence shown here is derived from an EMBL/GenBank/DDBJ whole genome shotgun (WGS) entry which is preliminary data.</text>
</comment>
<evidence type="ECO:0000259" key="4">
    <source>
        <dbReference type="Pfam" id="PF00326"/>
    </source>
</evidence>
<proteinExistence type="predicted"/>
<dbReference type="Gene3D" id="3.40.50.1820">
    <property type="entry name" value="alpha/beta hydrolase"/>
    <property type="match status" value="1"/>
</dbReference>
<protein>
    <submittedName>
        <fullName evidence="5">Alpha/beta fold hydrolase</fullName>
    </submittedName>
</protein>
<keyword evidence="6" id="KW-1185">Reference proteome</keyword>
<sequence>MISLGRAIGLSILLTAVAQAASPSASLQRIEPVDIVDLREVTDPQISPDGKSIVYSVLRRVSGAEHDDTSLWLVPADGSKPERALVIGEGESGNARWAPDSRRIAFLSSRANPLDSGKQRRQLWLLSLDGGEAQPLTKIDGDIADLRWSPDGQRIAFLASDPLPTDVRARIALRQDAVEVDAHPQMQRVWIYDFHSRSAEPVTPANIHVSLLSWSPDGARLALRTAQTPDINAHWYRSDVAIFDVADKRLNAPIAKRAAAIAPAWSPDGQRLAYSEIFDDGIGAEPRIYDFRSGKVTSCGNNYPGLLGEMRWNNDGRALLVHKFENTRTGFAQLDASNCDIKHVADAFYVGPYGFSASADGKTVAYVGSAFRQPPEVWVMSGKTQKAITKTNPQTESWQLGEAREISWTATTDGKTIYGVLVTPPGYVPGTPVKTVVQIHGGPEWAWWSGWLGSWHEWAQMLASHGYAVFMPNPRGSDGQGTAFAKAAKGDWGGGDYQDVIDGVDALIKQRIADPSRLGIGGWSYGGFMSAWAVTHSDRFKAAIVGAAPVDVAAMGLTTDTPDFITGYFGDPFTNHAQLDAHSPIRFLDKVQGAVLILHGEQDTRVPIDLGEQMYVGMRYLNKPVTMIRYPREPHWMHEYEHHKDVLTRVLAWFDANL</sequence>
<dbReference type="InterPro" id="IPR011659">
    <property type="entry name" value="WD40"/>
</dbReference>
<keyword evidence="1 5" id="KW-0378">Hydrolase</keyword>
<evidence type="ECO:0000313" key="5">
    <source>
        <dbReference type="EMBL" id="MFC4309831.1"/>
    </source>
</evidence>
<accession>A0ABV8SR12</accession>
<dbReference type="InterPro" id="IPR001375">
    <property type="entry name" value="Peptidase_S9_cat"/>
</dbReference>
<keyword evidence="3" id="KW-0732">Signal</keyword>
<dbReference type="EMBL" id="JBHSDU010000003">
    <property type="protein sequence ID" value="MFC4309831.1"/>
    <property type="molecule type" value="Genomic_DNA"/>
</dbReference>
<evidence type="ECO:0000256" key="1">
    <source>
        <dbReference type="ARBA" id="ARBA00022801"/>
    </source>
</evidence>
<dbReference type="InterPro" id="IPR029058">
    <property type="entry name" value="AB_hydrolase_fold"/>
</dbReference>
<dbReference type="PANTHER" id="PTHR42776:SF27">
    <property type="entry name" value="DIPEPTIDYL PEPTIDASE FAMILY MEMBER 6"/>
    <property type="match status" value="1"/>
</dbReference>
<dbReference type="Pfam" id="PF07676">
    <property type="entry name" value="PD40"/>
    <property type="match status" value="3"/>
</dbReference>
<reference evidence="6" key="1">
    <citation type="journal article" date="2019" name="Int. J. Syst. Evol. Microbiol.">
        <title>The Global Catalogue of Microorganisms (GCM) 10K type strain sequencing project: providing services to taxonomists for standard genome sequencing and annotation.</title>
        <authorList>
            <consortium name="The Broad Institute Genomics Platform"/>
            <consortium name="The Broad Institute Genome Sequencing Center for Infectious Disease"/>
            <person name="Wu L."/>
            <person name="Ma J."/>
        </authorList>
    </citation>
    <scope>NUCLEOTIDE SEQUENCE [LARGE SCALE GENOMIC DNA]</scope>
    <source>
        <strain evidence="6">CGMCC 1.10759</strain>
    </source>
</reference>
<organism evidence="5 6">
    <name type="scientific">Steroidobacter flavus</name>
    <dbReference type="NCBI Taxonomy" id="1842136"/>
    <lineage>
        <taxon>Bacteria</taxon>
        <taxon>Pseudomonadati</taxon>
        <taxon>Pseudomonadota</taxon>
        <taxon>Gammaproteobacteria</taxon>
        <taxon>Steroidobacterales</taxon>
        <taxon>Steroidobacteraceae</taxon>
        <taxon>Steroidobacter</taxon>
    </lineage>
</organism>
<dbReference type="SUPFAM" id="SSF53474">
    <property type="entry name" value="alpha/beta-Hydrolases"/>
    <property type="match status" value="1"/>
</dbReference>
<dbReference type="RefSeq" id="WP_380596863.1">
    <property type="nucleotide sequence ID" value="NZ_JBHSDU010000003.1"/>
</dbReference>
<dbReference type="Proteomes" id="UP001595904">
    <property type="component" value="Unassembled WGS sequence"/>
</dbReference>
<evidence type="ECO:0000256" key="3">
    <source>
        <dbReference type="SAM" id="SignalP"/>
    </source>
</evidence>
<dbReference type="Gene3D" id="2.120.10.30">
    <property type="entry name" value="TolB, C-terminal domain"/>
    <property type="match status" value="2"/>
</dbReference>
<dbReference type="Pfam" id="PF00326">
    <property type="entry name" value="Peptidase_S9"/>
    <property type="match status" value="1"/>
</dbReference>
<keyword evidence="2" id="KW-0645">Protease</keyword>
<feature type="signal peptide" evidence="3">
    <location>
        <begin position="1"/>
        <end position="20"/>
    </location>
</feature>
<dbReference type="GO" id="GO:0016787">
    <property type="term" value="F:hydrolase activity"/>
    <property type="evidence" value="ECO:0007669"/>
    <property type="project" value="UniProtKB-KW"/>
</dbReference>
<dbReference type="PANTHER" id="PTHR42776">
    <property type="entry name" value="SERINE PEPTIDASE S9 FAMILY MEMBER"/>
    <property type="match status" value="1"/>
</dbReference>
<gene>
    <name evidence="5" type="ORF">ACFPN2_12130</name>
</gene>
<feature type="chain" id="PRO_5046477630" evidence="3">
    <location>
        <begin position="21"/>
        <end position="658"/>
    </location>
</feature>
<evidence type="ECO:0000256" key="2">
    <source>
        <dbReference type="ARBA" id="ARBA00022825"/>
    </source>
</evidence>
<feature type="domain" description="Peptidase S9 prolyl oligopeptidase catalytic" evidence="4">
    <location>
        <begin position="459"/>
        <end position="657"/>
    </location>
</feature>
<dbReference type="InterPro" id="IPR011042">
    <property type="entry name" value="6-blade_b-propeller_TolB-like"/>
</dbReference>
<keyword evidence="2" id="KW-0720">Serine protease</keyword>